<dbReference type="AlphaFoldDB" id="A0AAD7C143"/>
<evidence type="ECO:0000256" key="10">
    <source>
        <dbReference type="ARBA" id="ARBA00023004"/>
    </source>
</evidence>
<evidence type="ECO:0000313" key="15">
    <source>
        <dbReference type="Proteomes" id="UP001221142"/>
    </source>
</evidence>
<evidence type="ECO:0000256" key="7">
    <source>
        <dbReference type="ARBA" id="ARBA00022723"/>
    </source>
</evidence>
<keyword evidence="5 13" id="KW-0349">Heme</keyword>
<dbReference type="PRINTS" id="PR00385">
    <property type="entry name" value="P450"/>
</dbReference>
<dbReference type="PRINTS" id="PR00465">
    <property type="entry name" value="EP450IV"/>
</dbReference>
<evidence type="ECO:0000256" key="11">
    <source>
        <dbReference type="ARBA" id="ARBA00023033"/>
    </source>
</evidence>
<dbReference type="GO" id="GO:0016020">
    <property type="term" value="C:membrane"/>
    <property type="evidence" value="ECO:0007669"/>
    <property type="project" value="UniProtKB-SubCell"/>
</dbReference>
<dbReference type="Pfam" id="PF00067">
    <property type="entry name" value="p450"/>
    <property type="match status" value="1"/>
</dbReference>
<evidence type="ECO:0000256" key="6">
    <source>
        <dbReference type="ARBA" id="ARBA00022692"/>
    </source>
</evidence>
<dbReference type="InterPro" id="IPR050121">
    <property type="entry name" value="Cytochrome_P450_monoxygenase"/>
</dbReference>
<sequence>MLDSTATSSHLLAPLAGTLAAAYLVFKLVTILQEEFTSSLRNLPGPRGAWPLLGHMKAMNARSDDVRITYEWRQEFGTNYQFRGLFNSRELFTTDTKALGYILANDQLYQKGPLSKRVVTELLGGGLLSVEDEEHKRHNPAFGIPQLRAQTEIFNEKSIQLRNIWARELISDSKIDVYSGLRKMTLDVIGLAGFNYNFNALDNYNNAGEEKDELQEAFAGLLQSPMSGVLRALFPILRFVVRRAVHVARTKMLAIAHHLLADSKAAAVEAKSSGAEGRSSRDLLSIMVRANLSADVPKDQRLTDAEVVAQIPTFFLAGHETSSTATAWVLYALSLNPSVQSKLREELLTLNTENPSMDELNSLEYLENVVRESMRLHSPVEYTIRQAMADDVLPLRKSYADRNGRTYSSISIRKGTVIRIPIACVHYDKELWGEDAEEFRPERWDDLPEVALTIPGVWAHLLTFISGPHNCIGFRFSLIEIKALLFTLVRAFEFRPAEEIGYTSTPVKKPFVLGEKGKRGQLPLVVVPYVS</sequence>
<evidence type="ECO:0000313" key="14">
    <source>
        <dbReference type="EMBL" id="KAJ7636383.1"/>
    </source>
</evidence>
<dbReference type="GO" id="GO:0004497">
    <property type="term" value="F:monooxygenase activity"/>
    <property type="evidence" value="ECO:0007669"/>
    <property type="project" value="UniProtKB-KW"/>
</dbReference>
<evidence type="ECO:0000256" key="13">
    <source>
        <dbReference type="PIRSR" id="PIRSR602403-1"/>
    </source>
</evidence>
<comment type="caution">
    <text evidence="14">The sequence shown here is derived from an EMBL/GenBank/DDBJ whole genome shotgun (WGS) entry which is preliminary data.</text>
</comment>
<reference evidence="14" key="1">
    <citation type="submission" date="2023-03" db="EMBL/GenBank/DDBJ databases">
        <title>Massive genome expansion in bonnet fungi (Mycena s.s.) driven by repeated elements and novel gene families across ecological guilds.</title>
        <authorList>
            <consortium name="Lawrence Berkeley National Laboratory"/>
            <person name="Harder C.B."/>
            <person name="Miyauchi S."/>
            <person name="Viragh M."/>
            <person name="Kuo A."/>
            <person name="Thoen E."/>
            <person name="Andreopoulos B."/>
            <person name="Lu D."/>
            <person name="Skrede I."/>
            <person name="Drula E."/>
            <person name="Henrissat B."/>
            <person name="Morin E."/>
            <person name="Kohler A."/>
            <person name="Barry K."/>
            <person name="LaButti K."/>
            <person name="Morin E."/>
            <person name="Salamov A."/>
            <person name="Lipzen A."/>
            <person name="Mereny Z."/>
            <person name="Hegedus B."/>
            <person name="Baldrian P."/>
            <person name="Stursova M."/>
            <person name="Weitz H."/>
            <person name="Taylor A."/>
            <person name="Grigoriev I.V."/>
            <person name="Nagy L.G."/>
            <person name="Martin F."/>
            <person name="Kauserud H."/>
        </authorList>
    </citation>
    <scope>NUCLEOTIDE SEQUENCE</scope>
    <source>
        <strain evidence="14">9284</strain>
    </source>
</reference>
<keyword evidence="7 13" id="KW-0479">Metal-binding</keyword>
<comment type="subcellular location">
    <subcellularLocation>
        <location evidence="2">Membrane</location>
    </subcellularLocation>
</comment>
<evidence type="ECO:0000256" key="12">
    <source>
        <dbReference type="ARBA" id="ARBA00023136"/>
    </source>
</evidence>
<dbReference type="PANTHER" id="PTHR24305:SF166">
    <property type="entry name" value="CYTOCHROME P450 12A4, MITOCHONDRIAL-RELATED"/>
    <property type="match status" value="1"/>
</dbReference>
<keyword evidence="15" id="KW-1185">Reference proteome</keyword>
<dbReference type="InterPro" id="IPR001128">
    <property type="entry name" value="Cyt_P450"/>
</dbReference>
<evidence type="ECO:0000256" key="2">
    <source>
        <dbReference type="ARBA" id="ARBA00004370"/>
    </source>
</evidence>
<evidence type="ECO:0000256" key="8">
    <source>
        <dbReference type="ARBA" id="ARBA00022989"/>
    </source>
</evidence>
<evidence type="ECO:0000256" key="9">
    <source>
        <dbReference type="ARBA" id="ARBA00023002"/>
    </source>
</evidence>
<dbReference type="SUPFAM" id="SSF48264">
    <property type="entry name" value="Cytochrome P450"/>
    <property type="match status" value="1"/>
</dbReference>
<evidence type="ECO:0000256" key="5">
    <source>
        <dbReference type="ARBA" id="ARBA00022617"/>
    </source>
</evidence>
<dbReference type="PANTHER" id="PTHR24305">
    <property type="entry name" value="CYTOCHROME P450"/>
    <property type="match status" value="1"/>
</dbReference>
<accession>A0AAD7C143</accession>
<comment type="similarity">
    <text evidence="4">Belongs to the cytochrome P450 family.</text>
</comment>
<keyword evidence="6" id="KW-0812">Transmembrane</keyword>
<keyword evidence="12" id="KW-0472">Membrane</keyword>
<keyword evidence="8" id="KW-1133">Transmembrane helix</keyword>
<dbReference type="Gene3D" id="1.10.630.10">
    <property type="entry name" value="Cytochrome P450"/>
    <property type="match status" value="1"/>
</dbReference>
<dbReference type="InterPro" id="IPR002403">
    <property type="entry name" value="Cyt_P450_E_grp-IV"/>
</dbReference>
<dbReference type="GO" id="GO:0005506">
    <property type="term" value="F:iron ion binding"/>
    <property type="evidence" value="ECO:0007669"/>
    <property type="project" value="InterPro"/>
</dbReference>
<protein>
    <submittedName>
        <fullName evidence="14">Cytochrome P450</fullName>
    </submittedName>
</protein>
<keyword evidence="11" id="KW-0503">Monooxygenase</keyword>
<name>A0AAD7C143_9AGAR</name>
<evidence type="ECO:0000256" key="3">
    <source>
        <dbReference type="ARBA" id="ARBA00004721"/>
    </source>
</evidence>
<dbReference type="InterPro" id="IPR036396">
    <property type="entry name" value="Cyt_P450_sf"/>
</dbReference>
<evidence type="ECO:0000256" key="1">
    <source>
        <dbReference type="ARBA" id="ARBA00001971"/>
    </source>
</evidence>
<organism evidence="14 15">
    <name type="scientific">Roridomyces roridus</name>
    <dbReference type="NCBI Taxonomy" id="1738132"/>
    <lineage>
        <taxon>Eukaryota</taxon>
        <taxon>Fungi</taxon>
        <taxon>Dikarya</taxon>
        <taxon>Basidiomycota</taxon>
        <taxon>Agaricomycotina</taxon>
        <taxon>Agaricomycetes</taxon>
        <taxon>Agaricomycetidae</taxon>
        <taxon>Agaricales</taxon>
        <taxon>Marasmiineae</taxon>
        <taxon>Mycenaceae</taxon>
        <taxon>Roridomyces</taxon>
    </lineage>
</organism>
<keyword evidence="9" id="KW-0560">Oxidoreductase</keyword>
<proteinExistence type="inferred from homology"/>
<comment type="pathway">
    <text evidence="3">Secondary metabolite biosynthesis; terpenoid biosynthesis.</text>
</comment>
<gene>
    <name evidence="14" type="ORF">FB45DRAFT_906529</name>
</gene>
<dbReference type="EMBL" id="JARKIF010000006">
    <property type="protein sequence ID" value="KAJ7636383.1"/>
    <property type="molecule type" value="Genomic_DNA"/>
</dbReference>
<keyword evidence="10 13" id="KW-0408">Iron</keyword>
<comment type="cofactor">
    <cofactor evidence="1 13">
        <name>heme</name>
        <dbReference type="ChEBI" id="CHEBI:30413"/>
    </cofactor>
</comment>
<feature type="binding site" description="axial binding residue" evidence="13">
    <location>
        <position position="471"/>
    </location>
    <ligand>
        <name>heme</name>
        <dbReference type="ChEBI" id="CHEBI:30413"/>
    </ligand>
    <ligandPart>
        <name>Fe</name>
        <dbReference type="ChEBI" id="CHEBI:18248"/>
    </ligandPart>
</feature>
<dbReference type="GO" id="GO:0016705">
    <property type="term" value="F:oxidoreductase activity, acting on paired donors, with incorporation or reduction of molecular oxygen"/>
    <property type="evidence" value="ECO:0007669"/>
    <property type="project" value="InterPro"/>
</dbReference>
<evidence type="ECO:0000256" key="4">
    <source>
        <dbReference type="ARBA" id="ARBA00010617"/>
    </source>
</evidence>
<dbReference type="GO" id="GO:0020037">
    <property type="term" value="F:heme binding"/>
    <property type="evidence" value="ECO:0007669"/>
    <property type="project" value="InterPro"/>
</dbReference>
<dbReference type="Proteomes" id="UP001221142">
    <property type="component" value="Unassembled WGS sequence"/>
</dbReference>